<dbReference type="Gene3D" id="2.50.20.10">
    <property type="entry name" value="Lipoprotein localisation LolA/LolB/LppX"/>
    <property type="match status" value="1"/>
</dbReference>
<name>A0A037ZN26_9RHOB</name>
<dbReference type="PANTHER" id="PTHR35869">
    <property type="entry name" value="OUTER-MEMBRANE LIPOPROTEIN CARRIER PROTEIN"/>
    <property type="match status" value="1"/>
</dbReference>
<dbReference type="PANTHER" id="PTHR35869:SF1">
    <property type="entry name" value="OUTER-MEMBRANE LIPOPROTEIN CARRIER PROTEIN"/>
    <property type="match status" value="1"/>
</dbReference>
<dbReference type="Proteomes" id="UP000026249">
    <property type="component" value="Unassembled WGS sequence"/>
</dbReference>
<dbReference type="OrthoDB" id="9800501at2"/>
<evidence type="ECO:0000256" key="1">
    <source>
        <dbReference type="ARBA" id="ARBA00022729"/>
    </source>
</evidence>
<sequence length="203" mass="22251">MKTLRMTLVALATACTALPAWADKIPLDQISAYFNGFKTAQSDFTQINSDGSLSTGTLYLHRPGRMRFEYDAPNDALVIAGGQKVAIFDNKSNQGPEEYPLRRTPLSIILKRNVNLKQANMVVGHTSDDTSTTVIAQDPEHPEYGSIAMSFTDNPVVLRRWVVTNGAGDQTTVILGDLELGVKLSGFLFNIVFEAEKRLGTND</sequence>
<accession>A0A037ZN26</accession>
<feature type="chain" id="PRO_5001559658" evidence="2">
    <location>
        <begin position="23"/>
        <end position="203"/>
    </location>
</feature>
<dbReference type="AlphaFoldDB" id="A0A037ZN26"/>
<dbReference type="EMBL" id="JFKE01000001">
    <property type="protein sequence ID" value="KAJ57479.1"/>
    <property type="molecule type" value="Genomic_DNA"/>
</dbReference>
<reference evidence="3 4" key="1">
    <citation type="submission" date="2014-03" db="EMBL/GenBank/DDBJ databases">
        <title>Draft Genome Sequence of Actibacterium mucosum KCTC 23349, a Marine Alphaproteobacterium with Complex Ionic Requirements Isolated from Mediterranean Seawater at Malvarrosa Beach, Valencia, Spain.</title>
        <authorList>
            <person name="Arahal D.R."/>
            <person name="Shao Z."/>
            <person name="Lai Q."/>
            <person name="Pujalte M.J."/>
        </authorList>
    </citation>
    <scope>NUCLEOTIDE SEQUENCE [LARGE SCALE GENOMIC DNA]</scope>
    <source>
        <strain evidence="3 4">KCTC 23349</strain>
    </source>
</reference>
<proteinExistence type="predicted"/>
<organism evidence="3 4">
    <name type="scientific">Actibacterium mucosum KCTC 23349</name>
    <dbReference type="NCBI Taxonomy" id="1454373"/>
    <lineage>
        <taxon>Bacteria</taxon>
        <taxon>Pseudomonadati</taxon>
        <taxon>Pseudomonadota</taxon>
        <taxon>Alphaproteobacteria</taxon>
        <taxon>Rhodobacterales</taxon>
        <taxon>Roseobacteraceae</taxon>
        <taxon>Actibacterium</taxon>
    </lineage>
</organism>
<dbReference type="STRING" id="1454373.ACMU_02950"/>
<comment type="caution">
    <text evidence="3">The sequence shown here is derived from an EMBL/GenBank/DDBJ whole genome shotgun (WGS) entry which is preliminary data.</text>
</comment>
<evidence type="ECO:0000256" key="2">
    <source>
        <dbReference type="SAM" id="SignalP"/>
    </source>
</evidence>
<dbReference type="InterPro" id="IPR029046">
    <property type="entry name" value="LolA/LolB/LppX"/>
</dbReference>
<dbReference type="SUPFAM" id="SSF89392">
    <property type="entry name" value="Prokaryotic lipoproteins and lipoprotein localization factors"/>
    <property type="match status" value="1"/>
</dbReference>
<dbReference type="RefSeq" id="WP_035255845.1">
    <property type="nucleotide sequence ID" value="NZ_JFKE01000001.1"/>
</dbReference>
<protein>
    <submittedName>
        <fullName evidence="3">Cell envelope biogenesis protein LolA</fullName>
    </submittedName>
</protein>
<dbReference type="Pfam" id="PF03548">
    <property type="entry name" value="LolA"/>
    <property type="match status" value="1"/>
</dbReference>
<keyword evidence="4" id="KW-1185">Reference proteome</keyword>
<gene>
    <name evidence="3" type="ORF">ACMU_02950</name>
</gene>
<dbReference type="InterPro" id="IPR004564">
    <property type="entry name" value="OM_lipoprot_carrier_LolA-like"/>
</dbReference>
<evidence type="ECO:0000313" key="4">
    <source>
        <dbReference type="Proteomes" id="UP000026249"/>
    </source>
</evidence>
<evidence type="ECO:0000313" key="3">
    <source>
        <dbReference type="EMBL" id="KAJ57479.1"/>
    </source>
</evidence>
<keyword evidence="1 2" id="KW-0732">Signal</keyword>
<dbReference type="CDD" id="cd16325">
    <property type="entry name" value="LolA"/>
    <property type="match status" value="1"/>
</dbReference>
<feature type="signal peptide" evidence="2">
    <location>
        <begin position="1"/>
        <end position="22"/>
    </location>
</feature>